<protein>
    <submittedName>
        <fullName evidence="2">Uncharacterized protein</fullName>
    </submittedName>
</protein>
<name>A0A3G5AHA8_9VIRU</name>
<dbReference type="EMBL" id="MK072508">
    <property type="protein sequence ID" value="AYV86536.1"/>
    <property type="molecule type" value="Genomic_DNA"/>
</dbReference>
<reference evidence="2" key="1">
    <citation type="submission" date="2018-10" db="EMBL/GenBank/DDBJ databases">
        <title>Hidden diversity of soil giant viruses.</title>
        <authorList>
            <person name="Schulz F."/>
            <person name="Alteio L."/>
            <person name="Goudeau D."/>
            <person name="Ryan E.M."/>
            <person name="Malmstrom R.R."/>
            <person name="Blanchard J."/>
            <person name="Woyke T."/>
        </authorList>
    </citation>
    <scope>NUCLEOTIDE SEQUENCE</scope>
    <source>
        <strain evidence="2">SYV1</strain>
    </source>
</reference>
<gene>
    <name evidence="2" type="ORF">Sylvanvirus2_32</name>
</gene>
<feature type="compositionally biased region" description="Basic residues" evidence="1">
    <location>
        <begin position="93"/>
        <end position="113"/>
    </location>
</feature>
<proteinExistence type="predicted"/>
<sequence length="162" mass="19197">MVFCLTITRFSDDYKPTGNDWSSSELRYFYHKNHAETALYETLFEFINDRDLSQEKMQEIGFKYFQIDKDCTENESNSDSDSEYKESSPSMNTKRKRKMKRKSKTKRNVSKNRPVRYVNQLDATTCTLSDLKEIMRVVNYSGEFVSCLLNYDIHEINPEDTL</sequence>
<accession>A0A3G5AHA8</accession>
<feature type="region of interest" description="Disordered" evidence="1">
    <location>
        <begin position="73"/>
        <end position="113"/>
    </location>
</feature>
<evidence type="ECO:0000256" key="1">
    <source>
        <dbReference type="SAM" id="MobiDB-lite"/>
    </source>
</evidence>
<evidence type="ECO:0000313" key="2">
    <source>
        <dbReference type="EMBL" id="AYV86536.1"/>
    </source>
</evidence>
<organism evidence="2">
    <name type="scientific">Sylvanvirus sp</name>
    <dbReference type="NCBI Taxonomy" id="2487774"/>
    <lineage>
        <taxon>Viruses</taxon>
    </lineage>
</organism>